<evidence type="ECO:0000313" key="1">
    <source>
        <dbReference type="EMBL" id="UZW75187.1"/>
    </source>
</evidence>
<organism evidence="1 2">
    <name type="scientific">Alkalimarinus sediminis</name>
    <dbReference type="NCBI Taxonomy" id="1632866"/>
    <lineage>
        <taxon>Bacteria</taxon>
        <taxon>Pseudomonadati</taxon>
        <taxon>Pseudomonadota</taxon>
        <taxon>Gammaproteobacteria</taxon>
        <taxon>Alteromonadales</taxon>
        <taxon>Alteromonadaceae</taxon>
        <taxon>Alkalimarinus</taxon>
    </lineage>
</organism>
<dbReference type="EMBL" id="CP101527">
    <property type="protein sequence ID" value="UZW75187.1"/>
    <property type="molecule type" value="Genomic_DNA"/>
</dbReference>
<accession>A0A9E8KQT7</accession>
<protein>
    <submittedName>
        <fullName evidence="1">Uncharacterized protein</fullName>
    </submittedName>
</protein>
<name>A0A9E8KQT7_9ALTE</name>
<evidence type="ECO:0000313" key="2">
    <source>
        <dbReference type="Proteomes" id="UP001164472"/>
    </source>
</evidence>
<dbReference type="AlphaFoldDB" id="A0A9E8KQT7"/>
<keyword evidence="2" id="KW-1185">Reference proteome</keyword>
<gene>
    <name evidence="1" type="ORF">NNL22_00850</name>
</gene>
<sequence>MSRLYDFLIDEIFIAFLQQSPPLLKAVEGFKGDLRITNSHLVFTLPALFEFTSHQFDKTHQQQIARNRSDYVAFRKQLYSNPTNTRLQQYGGTVVVDVSKSSLDHSTYKLMYL</sequence>
<proteinExistence type="predicted"/>
<dbReference type="KEGG" id="asem:NNL22_00850"/>
<dbReference type="RefSeq" id="WP_251811010.1">
    <property type="nucleotide sequence ID" value="NZ_CP101527.1"/>
</dbReference>
<dbReference type="Proteomes" id="UP001164472">
    <property type="component" value="Chromosome"/>
</dbReference>
<reference evidence="1" key="1">
    <citation type="submission" date="2022-07" db="EMBL/GenBank/DDBJ databases">
        <title>Alkalimarinus sp. nov., isolated from gut of a Alitta virens.</title>
        <authorList>
            <person name="Yang A.I."/>
            <person name="Shin N.-R."/>
        </authorList>
    </citation>
    <scope>NUCLEOTIDE SEQUENCE</scope>
    <source>
        <strain evidence="1">FA028</strain>
    </source>
</reference>